<dbReference type="NCBIfam" id="TIGR02166">
    <property type="entry name" value="dmsA_ynfE"/>
    <property type="match status" value="1"/>
</dbReference>
<dbReference type="FunFam" id="3.40.228.10:FF:000004">
    <property type="entry name" value="Dimethyl sulfoxide reductase subunit A"/>
    <property type="match status" value="1"/>
</dbReference>
<evidence type="ECO:0000256" key="6">
    <source>
        <dbReference type="ARBA" id="ARBA00023002"/>
    </source>
</evidence>
<dbReference type="InterPro" id="IPR011888">
    <property type="entry name" value="Anaer_DMSO_reductase"/>
</dbReference>
<proteinExistence type="inferred from homology"/>
<dbReference type="EMBL" id="QVMU01000003">
    <property type="protein sequence ID" value="RJX73666.1"/>
    <property type="molecule type" value="Genomic_DNA"/>
</dbReference>
<evidence type="ECO:0000313" key="11">
    <source>
        <dbReference type="Proteomes" id="UP000273252"/>
    </source>
</evidence>
<comment type="similarity">
    <text evidence="2">Belongs to the prokaryotic molybdopterin-containing oxidoreductase family.</text>
</comment>
<dbReference type="SMART" id="SM00926">
    <property type="entry name" value="Molybdop_Fe4S4"/>
    <property type="match status" value="1"/>
</dbReference>
<dbReference type="Pfam" id="PF00384">
    <property type="entry name" value="Molybdopterin"/>
    <property type="match status" value="1"/>
</dbReference>
<accession>A0A3A6QSN8</accession>
<dbReference type="InterPro" id="IPR006311">
    <property type="entry name" value="TAT_signal"/>
</dbReference>
<keyword evidence="8" id="KW-0411">Iron-sulfur</keyword>
<feature type="domain" description="4Fe-4S Mo/W bis-MGD-type" evidence="9">
    <location>
        <begin position="51"/>
        <end position="112"/>
    </location>
</feature>
<dbReference type="Proteomes" id="UP000273252">
    <property type="component" value="Unassembled WGS sequence"/>
</dbReference>
<organism evidence="10 11">
    <name type="scientific">Vibrio sinensis</name>
    <dbReference type="NCBI Taxonomy" id="2302434"/>
    <lineage>
        <taxon>Bacteria</taxon>
        <taxon>Pseudomonadati</taxon>
        <taxon>Pseudomonadota</taxon>
        <taxon>Gammaproteobacteria</taxon>
        <taxon>Vibrionales</taxon>
        <taxon>Vibrionaceae</taxon>
        <taxon>Vibrio</taxon>
    </lineage>
</organism>
<evidence type="ECO:0000256" key="8">
    <source>
        <dbReference type="ARBA" id="ARBA00023014"/>
    </source>
</evidence>
<dbReference type="Gene3D" id="3.40.228.10">
    <property type="entry name" value="Dimethylsulfoxide Reductase, domain 2"/>
    <property type="match status" value="1"/>
</dbReference>
<evidence type="ECO:0000313" key="10">
    <source>
        <dbReference type="EMBL" id="RJX73666.1"/>
    </source>
</evidence>
<reference evidence="10 11" key="1">
    <citation type="submission" date="2018-08" db="EMBL/GenBank/DDBJ databases">
        <title>Vibrio isolated from the Eastern China Marginal Seas.</title>
        <authorList>
            <person name="Li Y."/>
        </authorList>
    </citation>
    <scope>NUCLEOTIDE SEQUENCE [LARGE SCALE GENOMIC DNA]</scope>
    <source>
        <strain evidence="10 11">BEI233</strain>
    </source>
</reference>
<evidence type="ECO:0000256" key="7">
    <source>
        <dbReference type="ARBA" id="ARBA00023004"/>
    </source>
</evidence>
<dbReference type="NCBIfam" id="TIGR01409">
    <property type="entry name" value="TAT_signal_seq"/>
    <property type="match status" value="1"/>
</dbReference>
<dbReference type="GO" id="GO:0043546">
    <property type="term" value="F:molybdopterin cofactor binding"/>
    <property type="evidence" value="ECO:0007669"/>
    <property type="project" value="InterPro"/>
</dbReference>
<dbReference type="AlphaFoldDB" id="A0A3A6QSN8"/>
<dbReference type="GO" id="GO:0009055">
    <property type="term" value="F:electron transfer activity"/>
    <property type="evidence" value="ECO:0007669"/>
    <property type="project" value="TreeGrafter"/>
</dbReference>
<dbReference type="Gene3D" id="2.40.40.20">
    <property type="match status" value="1"/>
</dbReference>
<dbReference type="GO" id="GO:0030288">
    <property type="term" value="C:outer membrane-bounded periplasmic space"/>
    <property type="evidence" value="ECO:0007669"/>
    <property type="project" value="TreeGrafter"/>
</dbReference>
<dbReference type="RefSeq" id="WP_120029907.1">
    <property type="nucleotide sequence ID" value="NZ_QVMU01000003.1"/>
</dbReference>
<keyword evidence="4" id="KW-0479">Metal-binding</keyword>
<dbReference type="OrthoDB" id="9810782at2"/>
<dbReference type="Pfam" id="PF04879">
    <property type="entry name" value="Molybdop_Fe4S4"/>
    <property type="match status" value="1"/>
</dbReference>
<dbReference type="GO" id="GO:0009061">
    <property type="term" value="P:anaerobic respiration"/>
    <property type="evidence" value="ECO:0007669"/>
    <property type="project" value="TreeGrafter"/>
</dbReference>
<dbReference type="Gene3D" id="3.40.50.740">
    <property type="match status" value="2"/>
</dbReference>
<dbReference type="Pfam" id="PF01568">
    <property type="entry name" value="Molydop_binding"/>
    <property type="match status" value="1"/>
</dbReference>
<dbReference type="InterPro" id="IPR006963">
    <property type="entry name" value="Mopterin_OxRdtase_4Fe-4S_dom"/>
</dbReference>
<keyword evidence="11" id="KW-1185">Reference proteome</keyword>
<evidence type="ECO:0000256" key="3">
    <source>
        <dbReference type="ARBA" id="ARBA00022505"/>
    </source>
</evidence>
<dbReference type="GO" id="GO:0009389">
    <property type="term" value="F:dimethyl sulfoxide reductase activity"/>
    <property type="evidence" value="ECO:0007669"/>
    <property type="project" value="InterPro"/>
</dbReference>
<dbReference type="Gene3D" id="2.20.25.90">
    <property type="entry name" value="ADC-like domains"/>
    <property type="match status" value="1"/>
</dbReference>
<gene>
    <name evidence="10" type="ORF">DZ860_05400</name>
</gene>
<dbReference type="PANTHER" id="PTHR43742">
    <property type="entry name" value="TRIMETHYLAMINE-N-OXIDE REDUCTASE"/>
    <property type="match status" value="1"/>
</dbReference>
<dbReference type="Pfam" id="PF10518">
    <property type="entry name" value="TAT_signal"/>
    <property type="match status" value="1"/>
</dbReference>
<comment type="cofactor">
    <cofactor evidence="1">
        <name>Mo-bis(molybdopterin guanine dinucleotide)</name>
        <dbReference type="ChEBI" id="CHEBI:60539"/>
    </cofactor>
</comment>
<dbReference type="PANTHER" id="PTHR43742:SF3">
    <property type="entry name" value="DIMETHYL SULFOXIDE REDUCTASE DMSA"/>
    <property type="match status" value="1"/>
</dbReference>
<keyword evidence="7" id="KW-0408">Iron</keyword>
<keyword evidence="3" id="KW-0500">Molybdenum</keyword>
<dbReference type="InterPro" id="IPR006657">
    <property type="entry name" value="MoPterin_dinucl-bd_dom"/>
</dbReference>
<sequence length="804" mass="88520">MGSSTGNSEQFKINRRHFLKGSAALSGAAAAISLPFSTNAKNELSPLQKKEAEVWSACLVSCGGRCPLRLKVSDGVVIQVNADNTTDDAWGNHQVRACLRGRSIRQRMYSPDRIKYPLKRVGQRGSGQFKRITWDEALDSIAESIKKTYASYGPESVFLPSSTGSFDAWFNLHKRLFGLYGGFLNGHASYSVSGYQTGGTYTYGGGYYGGPYSNNIVHVEKSQLVVLFGNNPSESRISGGSVTHNLTQAREKSNARMIVIDPRYSDSCMGREDEWVPIRPGTDAALVAGMAHVILSENLQDQDFLDRCVIGFNEKTLPVEASQHSSYHSYIFGLGEDKTEKTPSWAAQITGIPAKKIIRLAREIASAKPAFISQGWGIARQRNGEASVRAICTLAAMTGNIGIPGGNTGLRERINYLWHSYANIYSNNIKTSIPLTNWTEAVTRYDALTPEEHGITGAEKLSAPIKFIFAYASNALVNQNPNINKASEVLKDESLVDTIVVSESFMTSTARYADIVLPATLAPERYLYTYNEGSADMGYVIAGSPAVEAPFEARTDYWIFSQLAKRLGIEKEFTEGRTEEEWLKWAHELGHQYYPNMVSWEQLKKQGIDRIEMKEAHDTVMADFRLDPNAYPLKTQSGKIEVYSQSLKELAQTQQVLPGDKITPLPEYIITGESHLDPLTDSYPLQLITYHGKGSANSQYRNLSVLLKVAPQDVWLNPIDAQARRIQDGDGVEMYNSRGKVKLTAKVTPRIMPGVVASAQGAWFRPDATGTCIGGNINVLTSDHTAPIGFGSTTHTNLVEIKAV</sequence>
<evidence type="ECO:0000256" key="4">
    <source>
        <dbReference type="ARBA" id="ARBA00022723"/>
    </source>
</evidence>
<dbReference type="PROSITE" id="PS51318">
    <property type="entry name" value="TAT"/>
    <property type="match status" value="1"/>
</dbReference>
<dbReference type="GO" id="GO:0051539">
    <property type="term" value="F:4 iron, 4 sulfur cluster binding"/>
    <property type="evidence" value="ECO:0007669"/>
    <property type="project" value="InterPro"/>
</dbReference>
<evidence type="ECO:0000256" key="1">
    <source>
        <dbReference type="ARBA" id="ARBA00001942"/>
    </source>
</evidence>
<dbReference type="PROSITE" id="PS51669">
    <property type="entry name" value="4FE4S_MOW_BIS_MGD"/>
    <property type="match status" value="1"/>
</dbReference>
<dbReference type="InterPro" id="IPR009010">
    <property type="entry name" value="Asp_de-COase-like_dom_sf"/>
</dbReference>
<dbReference type="SUPFAM" id="SSF53706">
    <property type="entry name" value="Formate dehydrogenase/DMSO reductase, domains 1-3"/>
    <property type="match status" value="1"/>
</dbReference>
<name>A0A3A6QSN8_9VIBR</name>
<comment type="caution">
    <text evidence="10">The sequence shown here is derived from an EMBL/GenBank/DDBJ whole genome shotgun (WGS) entry which is preliminary data.</text>
</comment>
<evidence type="ECO:0000256" key="5">
    <source>
        <dbReference type="ARBA" id="ARBA00022729"/>
    </source>
</evidence>
<dbReference type="GO" id="GO:0030151">
    <property type="term" value="F:molybdenum ion binding"/>
    <property type="evidence" value="ECO:0007669"/>
    <property type="project" value="InterPro"/>
</dbReference>
<dbReference type="InterPro" id="IPR006656">
    <property type="entry name" value="Mopterin_OxRdtase"/>
</dbReference>
<keyword evidence="6" id="KW-0560">Oxidoreductase</keyword>
<dbReference type="InterPro" id="IPR019546">
    <property type="entry name" value="TAT_signal_bac_arc"/>
</dbReference>
<evidence type="ECO:0000259" key="9">
    <source>
        <dbReference type="PROSITE" id="PS51669"/>
    </source>
</evidence>
<protein>
    <submittedName>
        <fullName evidence="10">Twin-arginine translocation signal domain-containing protein</fullName>
    </submittedName>
</protein>
<keyword evidence="5" id="KW-0732">Signal</keyword>
<dbReference type="SUPFAM" id="SSF50692">
    <property type="entry name" value="ADC-like"/>
    <property type="match status" value="1"/>
</dbReference>
<dbReference type="InterPro" id="IPR050612">
    <property type="entry name" value="Prok_Mopterin_Oxidored"/>
</dbReference>
<evidence type="ECO:0000256" key="2">
    <source>
        <dbReference type="ARBA" id="ARBA00010312"/>
    </source>
</evidence>